<dbReference type="PIRSF" id="PIRSF002419">
    <property type="entry name" value="Tetraspanin"/>
    <property type="match status" value="1"/>
</dbReference>
<dbReference type="InterPro" id="IPR018499">
    <property type="entry name" value="Tetraspanin/Peripherin"/>
</dbReference>
<comment type="function">
    <text evidence="9">Structural component of specialized membrane microdomains known as tetraspanin-enriched microdomains (TERMs), which act as platforms for receptor clustering and signaling. Participates thereby in diverse biological functions such as cell signal transduction, adhesion, migration and protein trafficking. Regulates neuronal differentiation in response to NGF by facilitating NGF-mediated activation of NTRK1/TRKA receptor tyrosine kinase and subsequent downstream signaling pathways. Plays a role in the inhibition of TNFalpha-induced apoptosis. Mechanistically, inhibits the NF-kappa-B signaling pathway by blocking phosphorylation of CHUK. Also promotes the stability of the thiamine transporter 1/SLC19A2 in intestinal epithelial cells leading to an increase of thiamine uptake process.</text>
</comment>
<comment type="similarity">
    <text evidence="2 10">Belongs to the tetraspanin (TM4SF) family.</text>
</comment>
<evidence type="ECO:0000256" key="3">
    <source>
        <dbReference type="ARBA" id="ARBA00022692"/>
    </source>
</evidence>
<evidence type="ECO:0000256" key="1">
    <source>
        <dbReference type="ARBA" id="ARBA00004155"/>
    </source>
</evidence>
<dbReference type="GO" id="GO:0005765">
    <property type="term" value="C:lysosomal membrane"/>
    <property type="evidence" value="ECO:0007669"/>
    <property type="project" value="UniProtKB-SubCell"/>
</dbReference>
<keyword evidence="4 10" id="KW-1133">Transmembrane helix</keyword>
<evidence type="ECO:0000256" key="4">
    <source>
        <dbReference type="ARBA" id="ARBA00022989"/>
    </source>
</evidence>
<evidence type="ECO:0000313" key="11">
    <source>
        <dbReference type="EMBL" id="KAG5853872.1"/>
    </source>
</evidence>
<keyword evidence="12" id="KW-1185">Reference proteome</keyword>
<dbReference type="InterPro" id="IPR000301">
    <property type="entry name" value="Tetraspanin_animals"/>
</dbReference>
<evidence type="ECO:0000256" key="5">
    <source>
        <dbReference type="ARBA" id="ARBA00023136"/>
    </source>
</evidence>
<dbReference type="PANTHER" id="PTHR19282:SF216">
    <property type="entry name" value="TETRASPANIN-1"/>
    <property type="match status" value="1"/>
</dbReference>
<feature type="transmembrane region" description="Helical" evidence="10">
    <location>
        <begin position="59"/>
        <end position="82"/>
    </location>
</feature>
<evidence type="ECO:0000256" key="8">
    <source>
        <dbReference type="ARBA" id="ARBA00046464"/>
    </source>
</evidence>
<keyword evidence="7" id="KW-0458">Lysosome</keyword>
<comment type="caution">
    <text evidence="11">The sequence shown here is derived from an EMBL/GenBank/DDBJ whole genome shotgun (WGS) entry which is preliminary data.</text>
</comment>
<dbReference type="EMBL" id="JAFIRN010000002">
    <property type="protein sequence ID" value="KAG5853872.1"/>
    <property type="molecule type" value="Genomic_DNA"/>
</dbReference>
<feature type="transmembrane region" description="Helical" evidence="10">
    <location>
        <begin position="89"/>
        <end position="113"/>
    </location>
</feature>
<sequence length="243" mass="25889">MDCFEFLKIMMFLFNGVIFLAGGAILGVGVWVKVDSSSLLAVLGKIESAPPELDQLLNVGYLLIAVGGVLLIMGFLGCCGAIKESRCMLLLFFVAVLVVFIAEVAGAIVVLVFKPLAENLVSQLGEKAVEAIKKHYGANPDITGPWNATMDGLNCCGFYNYTDFDNSPFYNDSGMTYPKECCTNIICNSANAATSNITGCLPRMIKLIDDNIVIIGAVALGIAALEIAAMAVSMSMYRQIGAK</sequence>
<organism evidence="11 12">
    <name type="scientific">Anguilla anguilla</name>
    <name type="common">European freshwater eel</name>
    <name type="synonym">Muraena anguilla</name>
    <dbReference type="NCBI Taxonomy" id="7936"/>
    <lineage>
        <taxon>Eukaryota</taxon>
        <taxon>Metazoa</taxon>
        <taxon>Chordata</taxon>
        <taxon>Craniata</taxon>
        <taxon>Vertebrata</taxon>
        <taxon>Euteleostomi</taxon>
        <taxon>Actinopterygii</taxon>
        <taxon>Neopterygii</taxon>
        <taxon>Teleostei</taxon>
        <taxon>Anguilliformes</taxon>
        <taxon>Anguillidae</taxon>
        <taxon>Anguilla</taxon>
    </lineage>
</organism>
<evidence type="ECO:0000256" key="2">
    <source>
        <dbReference type="ARBA" id="ARBA00006840"/>
    </source>
</evidence>
<dbReference type="InterPro" id="IPR018503">
    <property type="entry name" value="Tetraspanin_CS"/>
</dbReference>
<dbReference type="InterPro" id="IPR008952">
    <property type="entry name" value="Tetraspanin_EC2_sf"/>
</dbReference>
<protein>
    <recommendedName>
        <fullName evidence="10">Tetraspanin</fullName>
    </recommendedName>
</protein>
<gene>
    <name evidence="11" type="ORF">ANANG_G00031440</name>
</gene>
<keyword evidence="3 10" id="KW-0812">Transmembrane</keyword>
<feature type="transmembrane region" description="Helical" evidence="10">
    <location>
        <begin position="212"/>
        <end position="237"/>
    </location>
</feature>
<reference evidence="11" key="1">
    <citation type="submission" date="2021-01" db="EMBL/GenBank/DDBJ databases">
        <title>A chromosome-scale assembly of European eel, Anguilla anguilla.</title>
        <authorList>
            <person name="Henkel C."/>
            <person name="Jong-Raadsen S.A."/>
            <person name="Dufour S."/>
            <person name="Weltzien F.-A."/>
            <person name="Palstra A.P."/>
            <person name="Pelster B."/>
            <person name="Spaink H.P."/>
            <person name="Van Den Thillart G.E."/>
            <person name="Jansen H."/>
            <person name="Zahm M."/>
            <person name="Klopp C."/>
            <person name="Cedric C."/>
            <person name="Louis A."/>
            <person name="Berthelot C."/>
            <person name="Parey E."/>
            <person name="Roest Crollius H."/>
            <person name="Montfort J."/>
            <person name="Robinson-Rechavi M."/>
            <person name="Bucao C."/>
            <person name="Bouchez O."/>
            <person name="Gislard M."/>
            <person name="Lluch J."/>
            <person name="Milhes M."/>
            <person name="Lampietro C."/>
            <person name="Lopez Roques C."/>
            <person name="Donnadieu C."/>
            <person name="Braasch I."/>
            <person name="Desvignes T."/>
            <person name="Postlethwait J."/>
            <person name="Bobe J."/>
            <person name="Guiguen Y."/>
            <person name="Dirks R."/>
        </authorList>
    </citation>
    <scope>NUCLEOTIDE SEQUENCE</scope>
    <source>
        <strain evidence="11">Tag_6206</strain>
        <tissue evidence="11">Liver</tissue>
    </source>
</reference>
<evidence type="ECO:0000256" key="9">
    <source>
        <dbReference type="ARBA" id="ARBA00054958"/>
    </source>
</evidence>
<dbReference type="Gene3D" id="1.10.1450.10">
    <property type="entry name" value="Tetraspanin"/>
    <property type="match status" value="1"/>
</dbReference>
<dbReference type="Pfam" id="PF00335">
    <property type="entry name" value="Tetraspanin"/>
    <property type="match status" value="1"/>
</dbReference>
<dbReference type="GO" id="GO:0005886">
    <property type="term" value="C:plasma membrane"/>
    <property type="evidence" value="ECO:0007669"/>
    <property type="project" value="TreeGrafter"/>
</dbReference>
<dbReference type="PRINTS" id="PR00259">
    <property type="entry name" value="TMFOUR"/>
</dbReference>
<evidence type="ECO:0000256" key="10">
    <source>
        <dbReference type="RuleBase" id="RU361218"/>
    </source>
</evidence>
<keyword evidence="6" id="KW-0325">Glycoprotein</keyword>
<feature type="transmembrane region" description="Helical" evidence="10">
    <location>
        <begin position="12"/>
        <end position="32"/>
    </location>
</feature>
<evidence type="ECO:0000313" key="12">
    <source>
        <dbReference type="Proteomes" id="UP001044222"/>
    </source>
</evidence>
<dbReference type="Proteomes" id="UP001044222">
    <property type="component" value="Unassembled WGS sequence"/>
</dbReference>
<dbReference type="SUPFAM" id="SSF48652">
    <property type="entry name" value="Tetraspanin"/>
    <property type="match status" value="1"/>
</dbReference>
<name>A0A9D3S8I7_ANGAN</name>
<accession>A0A9D3S8I7</accession>
<comment type="subcellular location">
    <subcellularLocation>
        <location evidence="1">Lysosome membrane</location>
        <topology evidence="1">Multi-pass membrane protein</topology>
    </subcellularLocation>
    <subcellularLocation>
        <location evidence="10">Membrane</location>
        <topology evidence="10">Multi-pass membrane protein</topology>
    </subcellularLocation>
</comment>
<dbReference type="AlphaFoldDB" id="A0A9D3S8I7"/>
<dbReference type="PANTHER" id="PTHR19282">
    <property type="entry name" value="TETRASPANIN"/>
    <property type="match status" value="1"/>
</dbReference>
<evidence type="ECO:0000256" key="6">
    <source>
        <dbReference type="ARBA" id="ARBA00023180"/>
    </source>
</evidence>
<evidence type="ECO:0000256" key="7">
    <source>
        <dbReference type="ARBA" id="ARBA00023228"/>
    </source>
</evidence>
<keyword evidence="5 10" id="KW-0472">Membrane</keyword>
<proteinExistence type="inferred from homology"/>
<dbReference type="PROSITE" id="PS00421">
    <property type="entry name" value="TM4_1"/>
    <property type="match status" value="1"/>
</dbReference>
<comment type="subunit">
    <text evidence="8">Interacts with SLC19A2. Interacts with NTRK1/TRKA.</text>
</comment>